<reference evidence="1" key="1">
    <citation type="submission" date="2021-01" db="EMBL/GenBank/DDBJ databases">
        <title>Adiantum capillus-veneris genome.</title>
        <authorList>
            <person name="Fang Y."/>
            <person name="Liao Q."/>
        </authorList>
    </citation>
    <scope>NUCLEOTIDE SEQUENCE</scope>
    <source>
        <strain evidence="1">H3</strain>
        <tissue evidence="1">Leaf</tissue>
    </source>
</reference>
<evidence type="ECO:0000313" key="1">
    <source>
        <dbReference type="EMBL" id="KAI5074015.1"/>
    </source>
</evidence>
<organism evidence="1 2">
    <name type="scientific">Adiantum capillus-veneris</name>
    <name type="common">Maidenhair fern</name>
    <dbReference type="NCBI Taxonomy" id="13818"/>
    <lineage>
        <taxon>Eukaryota</taxon>
        <taxon>Viridiplantae</taxon>
        <taxon>Streptophyta</taxon>
        <taxon>Embryophyta</taxon>
        <taxon>Tracheophyta</taxon>
        <taxon>Polypodiopsida</taxon>
        <taxon>Polypodiidae</taxon>
        <taxon>Polypodiales</taxon>
        <taxon>Pteridineae</taxon>
        <taxon>Pteridaceae</taxon>
        <taxon>Vittarioideae</taxon>
        <taxon>Adiantum</taxon>
    </lineage>
</organism>
<comment type="caution">
    <text evidence="1">The sequence shown here is derived from an EMBL/GenBank/DDBJ whole genome shotgun (WGS) entry which is preliminary data.</text>
</comment>
<dbReference type="EMBL" id="JABFUD020000011">
    <property type="protein sequence ID" value="KAI5074015.1"/>
    <property type="molecule type" value="Genomic_DNA"/>
</dbReference>
<gene>
    <name evidence="1" type="ORF">GOP47_0012028</name>
</gene>
<protein>
    <submittedName>
        <fullName evidence="1">Uncharacterized protein</fullName>
    </submittedName>
</protein>
<dbReference type="AlphaFoldDB" id="A0A9D4UUK5"/>
<name>A0A9D4UUK5_ADICA</name>
<sequence>MMRERQQEKQGYKTTFRPVRQAAWLYLSLANDLHQVLHFAITNLEGFGEHSRLYRRHGGKRGTRHLRCARILAGECGDAHGSLITHIQLKVDEALGEEEEVALHDSLREELVLGGDKSHV</sequence>
<proteinExistence type="predicted"/>
<evidence type="ECO:0000313" key="2">
    <source>
        <dbReference type="Proteomes" id="UP000886520"/>
    </source>
</evidence>
<keyword evidence="2" id="KW-1185">Reference proteome</keyword>
<dbReference type="Proteomes" id="UP000886520">
    <property type="component" value="Chromosome 11"/>
</dbReference>
<accession>A0A9D4UUK5</accession>